<protein>
    <recommendedName>
        <fullName evidence="1">DUF6881 domain-containing protein</fullName>
    </recommendedName>
</protein>
<dbReference type="Pfam" id="PF21812">
    <property type="entry name" value="DUF6881"/>
    <property type="match status" value="1"/>
</dbReference>
<feature type="domain" description="DUF6881" evidence="1">
    <location>
        <begin position="2"/>
        <end position="89"/>
    </location>
</feature>
<evidence type="ECO:0000313" key="2">
    <source>
        <dbReference type="EMBL" id="GAA3206936.1"/>
    </source>
</evidence>
<evidence type="ECO:0000313" key="3">
    <source>
        <dbReference type="Proteomes" id="UP001501237"/>
    </source>
</evidence>
<dbReference type="RefSeq" id="WP_344825915.1">
    <property type="nucleotide sequence ID" value="NZ_BAAAUV010000005.1"/>
</dbReference>
<name>A0ABP6QC57_9ACTN</name>
<sequence length="93" mass="10916">MRYVKVTWQHEFDDEPILYLSELGDDGYETRKVQIFRDGRVEWADEQRETATVGLSEIPFPSLEEISNQPEFEAEEIGAEEFEQAWLEARAAF</sequence>
<keyword evidence="3" id="KW-1185">Reference proteome</keyword>
<reference evidence="3" key="1">
    <citation type="journal article" date="2019" name="Int. J. Syst. Evol. Microbiol.">
        <title>The Global Catalogue of Microorganisms (GCM) 10K type strain sequencing project: providing services to taxonomists for standard genome sequencing and annotation.</title>
        <authorList>
            <consortium name="The Broad Institute Genomics Platform"/>
            <consortium name="The Broad Institute Genome Sequencing Center for Infectious Disease"/>
            <person name="Wu L."/>
            <person name="Ma J."/>
        </authorList>
    </citation>
    <scope>NUCLEOTIDE SEQUENCE [LARGE SCALE GENOMIC DNA]</scope>
    <source>
        <strain evidence="3">JCM 9377</strain>
    </source>
</reference>
<dbReference type="InterPro" id="IPR049248">
    <property type="entry name" value="DUF6881"/>
</dbReference>
<comment type="caution">
    <text evidence="2">The sequence shown here is derived from an EMBL/GenBank/DDBJ whole genome shotgun (WGS) entry which is preliminary data.</text>
</comment>
<dbReference type="EMBL" id="BAAAUV010000005">
    <property type="protein sequence ID" value="GAA3206936.1"/>
    <property type="molecule type" value="Genomic_DNA"/>
</dbReference>
<evidence type="ECO:0000259" key="1">
    <source>
        <dbReference type="Pfam" id="PF21812"/>
    </source>
</evidence>
<gene>
    <name evidence="2" type="ORF">GCM10010468_22690</name>
</gene>
<organism evidence="2 3">
    <name type="scientific">Actinocorallia longicatena</name>
    <dbReference type="NCBI Taxonomy" id="111803"/>
    <lineage>
        <taxon>Bacteria</taxon>
        <taxon>Bacillati</taxon>
        <taxon>Actinomycetota</taxon>
        <taxon>Actinomycetes</taxon>
        <taxon>Streptosporangiales</taxon>
        <taxon>Thermomonosporaceae</taxon>
        <taxon>Actinocorallia</taxon>
    </lineage>
</organism>
<accession>A0ABP6QC57</accession>
<dbReference type="Proteomes" id="UP001501237">
    <property type="component" value="Unassembled WGS sequence"/>
</dbReference>
<proteinExistence type="predicted"/>